<keyword evidence="11 16" id="KW-0694">RNA-binding</keyword>
<evidence type="ECO:0000256" key="10">
    <source>
        <dbReference type="ARBA" id="ARBA00022842"/>
    </source>
</evidence>
<comment type="subcellular location">
    <subcellularLocation>
        <location evidence="1 15">Cytoplasm</location>
    </subcellularLocation>
</comment>
<dbReference type="InterPro" id="IPR005146">
    <property type="entry name" value="B3/B4_tRNA-bd"/>
</dbReference>
<dbReference type="Gene3D" id="3.30.930.10">
    <property type="entry name" value="Bira Bifunctional Protein, Domain 2"/>
    <property type="match status" value="1"/>
</dbReference>
<dbReference type="PANTHER" id="PTHR10947:SF0">
    <property type="entry name" value="PHENYLALANINE--TRNA LIGASE BETA SUBUNIT"/>
    <property type="match status" value="1"/>
</dbReference>
<evidence type="ECO:0000256" key="3">
    <source>
        <dbReference type="ARBA" id="ARBA00011209"/>
    </source>
</evidence>
<dbReference type="PROSITE" id="PS50886">
    <property type="entry name" value="TRBD"/>
    <property type="match status" value="1"/>
</dbReference>
<dbReference type="CDD" id="cd00769">
    <property type="entry name" value="PheRS_beta_core"/>
    <property type="match status" value="1"/>
</dbReference>
<dbReference type="Proteomes" id="UP001318682">
    <property type="component" value="Chromosome"/>
</dbReference>
<dbReference type="NCBIfam" id="NF045760">
    <property type="entry name" value="YtpR"/>
    <property type="match status" value="1"/>
</dbReference>
<evidence type="ECO:0000256" key="5">
    <source>
        <dbReference type="ARBA" id="ARBA00022555"/>
    </source>
</evidence>
<dbReference type="InterPro" id="IPR045060">
    <property type="entry name" value="Phe-tRNA-ligase_IIc_bsu"/>
</dbReference>
<dbReference type="Gene3D" id="3.50.40.10">
    <property type="entry name" value="Phenylalanyl-trna Synthetase, Chain B, domain 3"/>
    <property type="match status" value="1"/>
</dbReference>
<keyword evidence="7 15" id="KW-0479">Metal-binding</keyword>
<dbReference type="Pfam" id="PF03484">
    <property type="entry name" value="B5"/>
    <property type="match status" value="1"/>
</dbReference>
<keyword evidence="13 15" id="KW-0030">Aminoacyl-tRNA synthetase</keyword>
<dbReference type="InterPro" id="IPR009061">
    <property type="entry name" value="DNA-bd_dom_put_sf"/>
</dbReference>
<dbReference type="Pfam" id="PF01588">
    <property type="entry name" value="tRNA_bind"/>
    <property type="match status" value="1"/>
</dbReference>
<dbReference type="EMBL" id="CP143423">
    <property type="protein sequence ID" value="WVX47252.1"/>
    <property type="molecule type" value="Genomic_DNA"/>
</dbReference>
<comment type="similarity">
    <text evidence="2 15">Belongs to the phenylalanyl-tRNA synthetase beta subunit family. Type 1 subfamily.</text>
</comment>
<evidence type="ECO:0000256" key="11">
    <source>
        <dbReference type="ARBA" id="ARBA00022884"/>
    </source>
</evidence>
<evidence type="ECO:0000256" key="1">
    <source>
        <dbReference type="ARBA" id="ARBA00004496"/>
    </source>
</evidence>
<dbReference type="PROSITE" id="PS51447">
    <property type="entry name" value="FDX_ACB"/>
    <property type="match status" value="1"/>
</dbReference>
<dbReference type="PROSITE" id="PS51483">
    <property type="entry name" value="B5"/>
    <property type="match status" value="1"/>
</dbReference>
<dbReference type="InterPro" id="IPR012340">
    <property type="entry name" value="NA-bd_OB-fold"/>
</dbReference>
<keyword evidence="12 15" id="KW-0648">Protein biosynthesis</keyword>
<dbReference type="InterPro" id="IPR033714">
    <property type="entry name" value="tRNA_bind_bactPheRS"/>
</dbReference>
<evidence type="ECO:0000259" key="19">
    <source>
        <dbReference type="PROSITE" id="PS51483"/>
    </source>
</evidence>
<reference evidence="21" key="2">
    <citation type="submission" date="2024-01" db="EMBL/GenBank/DDBJ databases">
        <title>Roseobacter fucihabitans sp. nov., isolated from the brown alga Fucus spiralis.</title>
        <authorList>
            <person name="Hahnke S."/>
            <person name="Berger M."/>
            <person name="Schlingloff A."/>
            <person name="Athale I."/>
            <person name="Neumann-Schaal M."/>
            <person name="Adenaya A."/>
            <person name="Poehlein A."/>
            <person name="Daniel R."/>
            <person name="Pertersen J."/>
            <person name="Brinkhoff T."/>
        </authorList>
    </citation>
    <scope>NUCLEOTIDE SEQUENCE [LARGE SCALE GENOMIC DNA]</scope>
    <source>
        <strain evidence="21">B14</strain>
    </source>
</reference>
<evidence type="ECO:0000256" key="6">
    <source>
        <dbReference type="ARBA" id="ARBA00022598"/>
    </source>
</evidence>
<evidence type="ECO:0000256" key="9">
    <source>
        <dbReference type="ARBA" id="ARBA00022840"/>
    </source>
</evidence>
<organism evidence="20 21">
    <name type="scientific">Roseobacter fucihabitans</name>
    <dbReference type="NCBI Taxonomy" id="1537242"/>
    <lineage>
        <taxon>Bacteria</taxon>
        <taxon>Pseudomonadati</taxon>
        <taxon>Pseudomonadota</taxon>
        <taxon>Alphaproteobacteria</taxon>
        <taxon>Rhodobacterales</taxon>
        <taxon>Roseobacteraceae</taxon>
        <taxon>Roseobacter</taxon>
    </lineage>
</organism>
<reference evidence="20 21" key="1">
    <citation type="submission" date="2015-07" db="EMBL/GenBank/DDBJ databases">
        <authorList>
            <person name="Voget S."/>
            <person name="Dogs M."/>
            <person name="Brinkhoff T.H."/>
            <person name="Daniel R."/>
        </authorList>
    </citation>
    <scope>NUCLEOTIDE SEQUENCE [LARGE SCALE GENOMIC DNA]</scope>
    <source>
        <strain evidence="20 21">B14</strain>
    </source>
</reference>
<dbReference type="Gene3D" id="3.30.56.10">
    <property type="match status" value="2"/>
</dbReference>
<name>A0ABZ2BME4_9RHOB</name>
<keyword evidence="10 15" id="KW-0460">Magnesium</keyword>
<evidence type="ECO:0000313" key="20">
    <source>
        <dbReference type="EMBL" id="WVX47252.1"/>
    </source>
</evidence>
<dbReference type="Pfam" id="PF03483">
    <property type="entry name" value="B3_4"/>
    <property type="match status" value="1"/>
</dbReference>
<dbReference type="HAMAP" id="MF_00283">
    <property type="entry name" value="Phe_tRNA_synth_beta1"/>
    <property type="match status" value="1"/>
</dbReference>
<dbReference type="InterPro" id="IPR004532">
    <property type="entry name" value="Phe-tRNA-ligase_IIc_bsu_bact"/>
</dbReference>
<evidence type="ECO:0000256" key="2">
    <source>
        <dbReference type="ARBA" id="ARBA00008653"/>
    </source>
</evidence>
<dbReference type="GO" id="GO:0004826">
    <property type="term" value="F:phenylalanine-tRNA ligase activity"/>
    <property type="evidence" value="ECO:0007669"/>
    <property type="project" value="UniProtKB-EC"/>
</dbReference>
<evidence type="ECO:0000256" key="8">
    <source>
        <dbReference type="ARBA" id="ARBA00022741"/>
    </source>
</evidence>
<keyword evidence="8 15" id="KW-0547">Nucleotide-binding</keyword>
<dbReference type="Pfam" id="PF03147">
    <property type="entry name" value="FDX-ACB"/>
    <property type="match status" value="1"/>
</dbReference>
<feature type="binding site" evidence="15">
    <location>
        <position position="460"/>
    </location>
    <ligand>
        <name>Mg(2+)</name>
        <dbReference type="ChEBI" id="CHEBI:18420"/>
        <note>shared with alpha subunit</note>
    </ligand>
</feature>
<dbReference type="SMART" id="SM00874">
    <property type="entry name" value="B5"/>
    <property type="match status" value="1"/>
</dbReference>
<keyword evidence="5 16" id="KW-0820">tRNA-binding</keyword>
<dbReference type="InterPro" id="IPR036690">
    <property type="entry name" value="Fdx_antiC-bd_sf"/>
</dbReference>
<feature type="binding site" evidence="15">
    <location>
        <position position="464"/>
    </location>
    <ligand>
        <name>Mg(2+)</name>
        <dbReference type="ChEBI" id="CHEBI:18420"/>
        <note>shared with alpha subunit</note>
    </ligand>
</feature>
<dbReference type="NCBIfam" id="TIGR00472">
    <property type="entry name" value="pheT_bact"/>
    <property type="match status" value="1"/>
</dbReference>
<gene>
    <name evidence="15 20" type="primary">pheT</name>
    <name evidence="20" type="ORF">ROLI_003190</name>
</gene>
<comment type="catalytic activity">
    <reaction evidence="14 15">
        <text>tRNA(Phe) + L-phenylalanine + ATP = L-phenylalanyl-tRNA(Phe) + AMP + diphosphate + H(+)</text>
        <dbReference type="Rhea" id="RHEA:19413"/>
        <dbReference type="Rhea" id="RHEA-COMP:9668"/>
        <dbReference type="Rhea" id="RHEA-COMP:9699"/>
        <dbReference type="ChEBI" id="CHEBI:15378"/>
        <dbReference type="ChEBI" id="CHEBI:30616"/>
        <dbReference type="ChEBI" id="CHEBI:33019"/>
        <dbReference type="ChEBI" id="CHEBI:58095"/>
        <dbReference type="ChEBI" id="CHEBI:78442"/>
        <dbReference type="ChEBI" id="CHEBI:78531"/>
        <dbReference type="ChEBI" id="CHEBI:456215"/>
        <dbReference type="EC" id="6.1.1.20"/>
    </reaction>
</comment>
<evidence type="ECO:0000256" key="4">
    <source>
        <dbReference type="ARBA" id="ARBA00022490"/>
    </source>
</evidence>
<dbReference type="Pfam" id="PF17759">
    <property type="entry name" value="tRNA_synthFbeta"/>
    <property type="match status" value="1"/>
</dbReference>
<evidence type="ECO:0000256" key="12">
    <source>
        <dbReference type="ARBA" id="ARBA00022917"/>
    </source>
</evidence>
<feature type="domain" description="B5" evidence="19">
    <location>
        <begin position="405"/>
        <end position="476"/>
    </location>
</feature>
<dbReference type="EC" id="6.1.1.20" evidence="15"/>
<sequence length="799" mass="85980">MKFTLSWLKDHLDTTATLDEIVYALTDLGLEVEGVEDRGAKLGDFTIGYVKSAEKHPDADRLRVCQVDTDEGVKQIICGAPNARQGITVVVAKPGVYVPGIDTTIGVGKIRGIESFGMMASEREMELSDEHDGIIELPSGEVGQPFVEWLAKNDPAKVDPVIEIAITPNRPDALGVRGIARDLAARGLGKLIKRETPAVDGTFPCPISVAIEGDTLEQCPVFYGRVIRGVTNGPSPAWLQDCLRAIGLRPISFLVDVTNFFTYDRNRPLHVFDVDKIAGDTLRVHRAKGGETLMALDEKEYTFQEGMTLISGANGVESIAGVMGGLASGCTEETTSVFIEAAYFDPVRTAYTGRALKINSDARYRFERGIDPAWTPYGIEHATRMILDHAGGEASEVIVAGKVPNTDRAYKLDAARVQSLVGMDIPESEQRQTLTSLGFILEGNLAHVPSWRPDVQGEADLVEEVARIASLTKLQGRPLPRITQGVSKPILSPMQRREAIARRTCAALGYNECVSYSFIDQAAASLFGGGDDATRLENPISSDMSHMRPALLPGLLQAAARNQARGFADFALFEVGAAFHGGEPGEQHLLVSGVLVGRTGPKDVHGTSRAGDVFDVKADAEAVLAAMGAPAKVQILRGADACWHPGRHGMICLGPKKILGVFGELHPRVLQAMDVKGPVMGFTLWPAEVPMPRKSGASRGALQISDLQAVERDFAFVVEAHVEALTLVNAAMGADKALIEDVRVFDEFIGGSLGEGKKSLALTIRMQPRTETLKEKDIEIVSAKVIEKITKATGGVLRV</sequence>
<dbReference type="Gene3D" id="3.30.70.380">
    <property type="entry name" value="Ferrodoxin-fold anticodon-binding domain"/>
    <property type="match status" value="1"/>
</dbReference>
<feature type="domain" description="TRNA-binding" evidence="17">
    <location>
        <begin position="39"/>
        <end position="147"/>
    </location>
</feature>
<proteinExistence type="inferred from homology"/>
<feature type="binding site" evidence="15">
    <location>
        <position position="463"/>
    </location>
    <ligand>
        <name>Mg(2+)</name>
        <dbReference type="ChEBI" id="CHEBI:18420"/>
        <note>shared with alpha subunit</note>
    </ligand>
</feature>
<dbReference type="SUPFAM" id="SSF55681">
    <property type="entry name" value="Class II aaRS and biotin synthetases"/>
    <property type="match status" value="1"/>
</dbReference>
<dbReference type="InterPro" id="IPR005147">
    <property type="entry name" value="tRNA_synthase_B5-dom"/>
</dbReference>
<protein>
    <recommendedName>
        <fullName evidence="15">Phenylalanine--tRNA ligase beta subunit</fullName>
        <ecNumber evidence="15">6.1.1.20</ecNumber>
    </recommendedName>
    <alternativeName>
        <fullName evidence="15">Phenylalanyl-tRNA synthetase beta subunit</fullName>
        <shortName evidence="15">PheRS</shortName>
    </alternativeName>
</protein>
<comment type="subunit">
    <text evidence="3 15">Tetramer of two alpha and two beta subunits.</text>
</comment>
<dbReference type="SUPFAM" id="SSF56037">
    <property type="entry name" value="PheT/TilS domain"/>
    <property type="match status" value="1"/>
</dbReference>
<dbReference type="InterPro" id="IPR020825">
    <property type="entry name" value="Phe-tRNA_synthase-like_B3/B4"/>
</dbReference>
<dbReference type="InterPro" id="IPR045864">
    <property type="entry name" value="aa-tRNA-synth_II/BPL/LPL"/>
</dbReference>
<keyword evidence="9 15" id="KW-0067">ATP-binding</keyword>
<feature type="domain" description="FDX-ACB" evidence="18">
    <location>
        <begin position="705"/>
        <end position="798"/>
    </location>
</feature>
<keyword evidence="21" id="KW-1185">Reference proteome</keyword>
<keyword evidence="4 15" id="KW-0963">Cytoplasm</keyword>
<dbReference type="InterPro" id="IPR041616">
    <property type="entry name" value="PheRS_beta_core"/>
</dbReference>
<dbReference type="CDD" id="cd02796">
    <property type="entry name" value="tRNA_bind_bactPheRS"/>
    <property type="match status" value="1"/>
</dbReference>
<evidence type="ECO:0000259" key="17">
    <source>
        <dbReference type="PROSITE" id="PS50886"/>
    </source>
</evidence>
<evidence type="ECO:0000256" key="7">
    <source>
        <dbReference type="ARBA" id="ARBA00022723"/>
    </source>
</evidence>
<comment type="cofactor">
    <cofactor evidence="15">
        <name>Mg(2+)</name>
        <dbReference type="ChEBI" id="CHEBI:18420"/>
    </cofactor>
    <text evidence="15">Binds 2 magnesium ions per tetramer.</text>
</comment>
<evidence type="ECO:0000256" key="16">
    <source>
        <dbReference type="PROSITE-ProRule" id="PRU00209"/>
    </source>
</evidence>
<dbReference type="SUPFAM" id="SSF50249">
    <property type="entry name" value="Nucleic acid-binding proteins"/>
    <property type="match status" value="1"/>
</dbReference>
<dbReference type="InterPro" id="IPR002547">
    <property type="entry name" value="tRNA-bd_dom"/>
</dbReference>
<evidence type="ECO:0000256" key="14">
    <source>
        <dbReference type="ARBA" id="ARBA00049255"/>
    </source>
</evidence>
<dbReference type="Gene3D" id="2.40.50.140">
    <property type="entry name" value="Nucleic acid-binding proteins"/>
    <property type="match status" value="1"/>
</dbReference>
<accession>A0ABZ2BME4</accession>
<dbReference type="SUPFAM" id="SSF54991">
    <property type="entry name" value="Anticodon-binding domain of PheRS"/>
    <property type="match status" value="1"/>
</dbReference>
<dbReference type="SMART" id="SM00896">
    <property type="entry name" value="FDX-ACB"/>
    <property type="match status" value="1"/>
</dbReference>
<evidence type="ECO:0000256" key="13">
    <source>
        <dbReference type="ARBA" id="ARBA00023146"/>
    </source>
</evidence>
<dbReference type="RefSeq" id="WP_187428184.1">
    <property type="nucleotide sequence ID" value="NZ_CP143423.1"/>
</dbReference>
<feature type="binding site" evidence="15">
    <location>
        <position position="454"/>
    </location>
    <ligand>
        <name>Mg(2+)</name>
        <dbReference type="ChEBI" id="CHEBI:18420"/>
        <note>shared with alpha subunit</note>
    </ligand>
</feature>
<evidence type="ECO:0000256" key="15">
    <source>
        <dbReference type="HAMAP-Rule" id="MF_00283"/>
    </source>
</evidence>
<dbReference type="SUPFAM" id="SSF46955">
    <property type="entry name" value="Putative DNA-binding domain"/>
    <property type="match status" value="1"/>
</dbReference>
<dbReference type="SMART" id="SM00873">
    <property type="entry name" value="B3_4"/>
    <property type="match status" value="1"/>
</dbReference>
<dbReference type="PANTHER" id="PTHR10947">
    <property type="entry name" value="PHENYLALANYL-TRNA SYNTHETASE BETA CHAIN AND LEUCINE-RICH REPEAT-CONTAINING PROTEIN 47"/>
    <property type="match status" value="1"/>
</dbReference>
<dbReference type="InterPro" id="IPR005121">
    <property type="entry name" value="Fdx_antiC-bd"/>
</dbReference>
<evidence type="ECO:0000313" key="21">
    <source>
        <dbReference type="Proteomes" id="UP001318682"/>
    </source>
</evidence>
<evidence type="ECO:0000259" key="18">
    <source>
        <dbReference type="PROSITE" id="PS51447"/>
    </source>
</evidence>
<keyword evidence="6 15" id="KW-0436">Ligase</keyword>